<reference evidence="2 3" key="1">
    <citation type="submission" date="2018-11" db="EMBL/GenBank/DDBJ databases">
        <title>Complete genome sequencing of the Actinobacteria Serinibacter sp. K3-2.</title>
        <authorList>
            <person name="Rakitin A.L."/>
            <person name="Beletsky A.V."/>
            <person name="Mardanov A.V."/>
            <person name="Ravin N.V."/>
            <person name="Gromova A.S."/>
            <person name="Filippova S.N."/>
            <person name="Gal'Chenko V.F."/>
        </authorList>
    </citation>
    <scope>NUCLEOTIDE SEQUENCE [LARGE SCALE GENOMIC DNA]</scope>
    <source>
        <strain evidence="2 3">K3-2</strain>
    </source>
</reference>
<dbReference type="RefSeq" id="WP_199241483.1">
    <property type="nucleotide sequence ID" value="NZ_RHPJ01000001.1"/>
</dbReference>
<keyword evidence="3" id="KW-1185">Reference proteome</keyword>
<evidence type="ECO:0000313" key="3">
    <source>
        <dbReference type="Proteomes" id="UP000297318"/>
    </source>
</evidence>
<sequence length="52" mass="5779">MSDLWANLGALVPSVGVLAVFVVVVRSMILADRRERTARAREDQELKRKSAP</sequence>
<dbReference type="AlphaFoldDB" id="A0A4Z1E3A8"/>
<protein>
    <recommendedName>
        <fullName evidence="4">Heme exporter protein D</fullName>
    </recommendedName>
</protein>
<name>A0A4Z1E3A8_9MICO</name>
<evidence type="ECO:0000313" key="2">
    <source>
        <dbReference type="EMBL" id="TGO06474.1"/>
    </source>
</evidence>
<organism evidence="2 3">
    <name type="scientific">Serinibacter arcticus</name>
    <dbReference type="NCBI Taxonomy" id="1655435"/>
    <lineage>
        <taxon>Bacteria</taxon>
        <taxon>Bacillati</taxon>
        <taxon>Actinomycetota</taxon>
        <taxon>Actinomycetes</taxon>
        <taxon>Micrococcales</taxon>
        <taxon>Beutenbergiaceae</taxon>
        <taxon>Serinibacter</taxon>
    </lineage>
</organism>
<gene>
    <name evidence="2" type="ORF">SERN_0666</name>
</gene>
<dbReference type="EMBL" id="RHPJ01000001">
    <property type="protein sequence ID" value="TGO06474.1"/>
    <property type="molecule type" value="Genomic_DNA"/>
</dbReference>
<evidence type="ECO:0000256" key="1">
    <source>
        <dbReference type="SAM" id="Phobius"/>
    </source>
</evidence>
<comment type="caution">
    <text evidence="2">The sequence shown here is derived from an EMBL/GenBank/DDBJ whole genome shotgun (WGS) entry which is preliminary data.</text>
</comment>
<feature type="transmembrane region" description="Helical" evidence="1">
    <location>
        <begin position="6"/>
        <end position="31"/>
    </location>
</feature>
<proteinExistence type="predicted"/>
<keyword evidence="1" id="KW-1133">Transmembrane helix</keyword>
<keyword evidence="1" id="KW-0472">Membrane</keyword>
<dbReference type="Proteomes" id="UP000297318">
    <property type="component" value="Unassembled WGS sequence"/>
</dbReference>
<evidence type="ECO:0008006" key="4">
    <source>
        <dbReference type="Google" id="ProtNLM"/>
    </source>
</evidence>
<keyword evidence="1" id="KW-0812">Transmembrane</keyword>
<accession>A0A4Z1E3A8</accession>